<evidence type="ECO:0000313" key="3">
    <source>
        <dbReference type="Proteomes" id="UP000316759"/>
    </source>
</evidence>
<dbReference type="EMBL" id="SUNJ01015834">
    <property type="protein sequence ID" value="TPP39727.1"/>
    <property type="molecule type" value="Genomic_DNA"/>
</dbReference>
<proteinExistence type="predicted"/>
<dbReference type="OrthoDB" id="10376197at2759"/>
<feature type="compositionally biased region" description="Polar residues" evidence="1">
    <location>
        <begin position="129"/>
        <end position="139"/>
    </location>
</feature>
<protein>
    <submittedName>
        <fullName evidence="2">Uncharacterized protein</fullName>
    </submittedName>
</protein>
<reference evidence="2 3" key="1">
    <citation type="submission" date="2019-04" db="EMBL/GenBank/DDBJ databases">
        <title>Annotation for the trematode Fasciola gigantica.</title>
        <authorList>
            <person name="Choi Y.-J."/>
        </authorList>
    </citation>
    <scope>NUCLEOTIDE SEQUENCE [LARGE SCALE GENOMIC DNA]</scope>
    <source>
        <strain evidence="2">Uganda_cow_1</strain>
    </source>
</reference>
<sequence length="187" mass="21587">MQKELRRGASNVIVNTSPGRRQQIGPRRESIRENASGQDQKMTELNALKSILKSLDCYQSVLQYRLISAFLKHPQHFQLITLVQKRTLDECYPWATIQLSEDVERYLNQRDASLRKAPNISNDKKNTGSKEANSNNKSLPQCLDPLRAKLAENLARRKTKIRLRLIHQRESEERAQVSSFSLDFPNN</sequence>
<comment type="caution">
    <text evidence="2">The sequence shown here is derived from an EMBL/GenBank/DDBJ whole genome shotgun (WGS) entry which is preliminary data.</text>
</comment>
<evidence type="ECO:0000313" key="2">
    <source>
        <dbReference type="EMBL" id="TPP39727.1"/>
    </source>
</evidence>
<keyword evidence="3" id="KW-1185">Reference proteome</keyword>
<feature type="region of interest" description="Disordered" evidence="1">
    <location>
        <begin position="1"/>
        <end position="38"/>
    </location>
</feature>
<name>A0A504X3K1_FASGI</name>
<feature type="region of interest" description="Disordered" evidence="1">
    <location>
        <begin position="114"/>
        <end position="141"/>
    </location>
</feature>
<dbReference type="AlphaFoldDB" id="A0A504X3K1"/>
<dbReference type="Proteomes" id="UP000316759">
    <property type="component" value="Unassembled WGS sequence"/>
</dbReference>
<evidence type="ECO:0000256" key="1">
    <source>
        <dbReference type="SAM" id="MobiDB-lite"/>
    </source>
</evidence>
<gene>
    <name evidence="2" type="ORF">FGIG_01733</name>
</gene>
<accession>A0A504X3K1</accession>
<organism evidence="2 3">
    <name type="scientific">Fasciola gigantica</name>
    <name type="common">Giant liver fluke</name>
    <dbReference type="NCBI Taxonomy" id="46835"/>
    <lineage>
        <taxon>Eukaryota</taxon>
        <taxon>Metazoa</taxon>
        <taxon>Spiralia</taxon>
        <taxon>Lophotrochozoa</taxon>
        <taxon>Platyhelminthes</taxon>
        <taxon>Trematoda</taxon>
        <taxon>Digenea</taxon>
        <taxon>Plagiorchiida</taxon>
        <taxon>Echinostomata</taxon>
        <taxon>Echinostomatoidea</taxon>
        <taxon>Fasciolidae</taxon>
        <taxon>Fasciola</taxon>
    </lineage>
</organism>